<dbReference type="EMBL" id="JARQWQ010000097">
    <property type="protein sequence ID" value="KAK2551428.1"/>
    <property type="molecule type" value="Genomic_DNA"/>
</dbReference>
<evidence type="ECO:0000256" key="1">
    <source>
        <dbReference type="ARBA" id="ARBA00034127"/>
    </source>
</evidence>
<organism evidence="2 3">
    <name type="scientific">Acropora cervicornis</name>
    <name type="common">Staghorn coral</name>
    <dbReference type="NCBI Taxonomy" id="6130"/>
    <lineage>
        <taxon>Eukaryota</taxon>
        <taxon>Metazoa</taxon>
        <taxon>Cnidaria</taxon>
        <taxon>Anthozoa</taxon>
        <taxon>Hexacorallia</taxon>
        <taxon>Scleractinia</taxon>
        <taxon>Astrocoeniina</taxon>
        <taxon>Acroporidae</taxon>
        <taxon>Acropora</taxon>
    </lineage>
</organism>
<dbReference type="AlphaFoldDB" id="A0AAD9PYR4"/>
<reference evidence="2" key="1">
    <citation type="journal article" date="2023" name="G3 (Bethesda)">
        <title>Whole genome assembly and annotation of the endangered Caribbean coral Acropora cervicornis.</title>
        <authorList>
            <person name="Selwyn J.D."/>
            <person name="Vollmer S.V."/>
        </authorList>
    </citation>
    <scope>NUCLEOTIDE SEQUENCE</scope>
    <source>
        <strain evidence="2">K2</strain>
    </source>
</reference>
<accession>A0AAD9PYR4</accession>
<protein>
    <submittedName>
        <fullName evidence="2">Translation machinery-associated protein 16</fullName>
    </submittedName>
</protein>
<evidence type="ECO:0000313" key="2">
    <source>
        <dbReference type="EMBL" id="KAK2551428.1"/>
    </source>
</evidence>
<gene>
    <name evidence="2" type="ORF">P5673_027611</name>
</gene>
<dbReference type="Proteomes" id="UP001249851">
    <property type="component" value="Unassembled WGS sequence"/>
</dbReference>
<reference evidence="2" key="2">
    <citation type="journal article" date="2023" name="Science">
        <title>Genomic signatures of disease resistance in endangered staghorn corals.</title>
        <authorList>
            <person name="Vollmer S.V."/>
            <person name="Selwyn J.D."/>
            <person name="Despard B.A."/>
            <person name="Roesel C.L."/>
        </authorList>
    </citation>
    <scope>NUCLEOTIDE SEQUENCE</scope>
    <source>
        <strain evidence="2">K2</strain>
    </source>
</reference>
<dbReference type="FunFam" id="1.20.1440.170:FF:000001">
    <property type="entry name" value="Translation machinery-associated 16 homolog"/>
    <property type="match status" value="1"/>
</dbReference>
<comment type="caution">
    <text evidence="2">The sequence shown here is derived from an EMBL/GenBank/DDBJ whole genome shotgun (WGS) entry which is preliminary data.</text>
</comment>
<comment type="similarity">
    <text evidence="1">Belongs to the TMA16 family.</text>
</comment>
<evidence type="ECO:0000313" key="3">
    <source>
        <dbReference type="Proteomes" id="UP001249851"/>
    </source>
</evidence>
<dbReference type="InterPro" id="IPR038356">
    <property type="entry name" value="Tma16_sf"/>
</dbReference>
<dbReference type="GO" id="GO:0005634">
    <property type="term" value="C:nucleus"/>
    <property type="evidence" value="ECO:0007669"/>
    <property type="project" value="TreeGrafter"/>
</dbReference>
<dbReference type="PANTHER" id="PTHR13349:SF2">
    <property type="entry name" value="TRANSLATION MACHINERY-ASSOCIATED PROTEIN 16"/>
    <property type="match status" value="1"/>
</dbReference>
<dbReference type="PANTHER" id="PTHR13349">
    <property type="entry name" value="TRANSLATION MACHINERY-ASSOCIATED PROTEIN 16"/>
    <property type="match status" value="1"/>
</dbReference>
<name>A0AAD9PYR4_ACRCE</name>
<dbReference type="InterPro" id="IPR021346">
    <property type="entry name" value="Tma16"/>
</dbReference>
<feature type="non-terminal residue" evidence="2">
    <location>
        <position position="188"/>
    </location>
</feature>
<dbReference type="Pfam" id="PF11176">
    <property type="entry name" value="Tma16"/>
    <property type="match status" value="1"/>
</dbReference>
<proteinExistence type="inferred from homology"/>
<keyword evidence="3" id="KW-1185">Reference proteome</keyword>
<sequence length="188" mass="22126">PKVKKTRVHCQKVTHPNSRKATKLTRKAHRADKLLRKKAERNYLLQVRVGEKFRWFYENLEDGKEQYSCSEVCHLIERYLHRFDMELKKINEQNSMNGRHGRSHASREDALTTIIERETEMYDTCGIELPDLTSAKTLAQFKEWNCDVAGLKLINMRKFHSSLKDKNHETMNSDIEKGDSISFDKEKA</sequence>
<dbReference type="Gene3D" id="1.20.1440.170">
    <property type="entry name" value="Translation machinery-associated protein 16-like"/>
    <property type="match status" value="1"/>
</dbReference>